<organism evidence="1">
    <name type="scientific">Streptomyces phage Geonosis</name>
    <dbReference type="NCBI Taxonomy" id="3158856"/>
    <lineage>
        <taxon>Viruses</taxon>
        <taxon>Duplodnaviria</taxon>
        <taxon>Heunggongvirae</taxon>
        <taxon>Uroviricota</taxon>
        <taxon>Caudoviricetes</taxon>
    </lineage>
</organism>
<dbReference type="EMBL" id="PP750866">
    <property type="protein sequence ID" value="XBM95000.1"/>
    <property type="molecule type" value="Genomic_DNA"/>
</dbReference>
<accession>A0AAU7GYL6</accession>
<protein>
    <recommendedName>
        <fullName evidence="2">HNH endonuclease</fullName>
    </recommendedName>
</protein>
<evidence type="ECO:0008006" key="2">
    <source>
        <dbReference type="Google" id="ProtNLM"/>
    </source>
</evidence>
<reference evidence="1" key="1">
    <citation type="submission" date="2024-05" db="EMBL/GenBank/DDBJ databases">
        <title>Isolation and characterization of the new Streptomyces phages Kamino, Geonosis, Abafar and Scarif infecting a broad range of host species.</title>
        <authorList>
            <person name="Rackow B."/>
            <person name="Rolland C."/>
            <person name="Mohnen I."/>
            <person name="Wittmann J."/>
            <person name="Muesken M."/>
            <person name="Overmann J."/>
            <person name="Frunzke J."/>
        </authorList>
    </citation>
    <scope>NUCLEOTIDE SEQUENCE</scope>
</reference>
<gene>
    <name evidence="1" type="ORF">Geonosis_00035</name>
</gene>
<proteinExistence type="predicted"/>
<evidence type="ECO:0000313" key="1">
    <source>
        <dbReference type="EMBL" id="XBM95000.1"/>
    </source>
</evidence>
<sequence length="150" mass="16689">MAHELPEFSDDLAHCDPCGWPEADTEYVPAIVGPVAIERRVNPFGGGWPVFAFLKRTCTRCGFQWAEAPLPPRQEDAPNACEVGLGIDKRCVLDEGHTGSHQFGPHRFGPNIPEEKAGDVNCRCDGTGQIRDHLKRLVDCPYCDPSRKRY</sequence>
<name>A0AAU7GYL6_9CAUD</name>